<protein>
    <recommendedName>
        <fullName evidence="6">ATP-dependent Clp protease proteolytic subunit</fullName>
    </recommendedName>
</protein>
<evidence type="ECO:0000313" key="10">
    <source>
        <dbReference type="Proteomes" id="UP000264294"/>
    </source>
</evidence>
<dbReference type="NCBIfam" id="NF045542">
    <property type="entry name" value="Clp_rel_HeadMat"/>
    <property type="match status" value="1"/>
</dbReference>
<dbReference type="EMBL" id="JMQC01000008">
    <property type="protein sequence ID" value="KFM99383.1"/>
    <property type="molecule type" value="Genomic_DNA"/>
</dbReference>
<dbReference type="GO" id="GO:0006515">
    <property type="term" value="P:protein quality control for misfolded or incompletely synthesized proteins"/>
    <property type="evidence" value="ECO:0007669"/>
    <property type="project" value="TreeGrafter"/>
</dbReference>
<evidence type="ECO:0000313" key="9">
    <source>
        <dbReference type="Proteomes" id="UP000029389"/>
    </source>
</evidence>
<dbReference type="EMBL" id="QVOD01000005">
    <property type="protein sequence ID" value="RFT67828.1"/>
    <property type="molecule type" value="Genomic_DNA"/>
</dbReference>
<dbReference type="PANTHER" id="PTHR10381">
    <property type="entry name" value="ATP-DEPENDENT CLP PROTEASE PROTEOLYTIC SUBUNIT"/>
    <property type="match status" value="1"/>
</dbReference>
<dbReference type="GO" id="GO:0004176">
    <property type="term" value="F:ATP-dependent peptidase activity"/>
    <property type="evidence" value="ECO:0007669"/>
    <property type="project" value="InterPro"/>
</dbReference>
<sequence>MTVNLDIKGPIISSDEAWIYEWFEMDATSPGMVAKELTNANGDDLIVSINSPGGYVHEGSEIYTALKNYPGNVEVQIVGLAASAASVIAMAGDKVRISPTAQIMIHNASMWSGGDHRDMSKAAEMLKTTDRAIVNAYVIKSGKSEEELLNMMAEETWMGPQQALENNFVDEIMFMDNPVKITASSAVSSMIPQKVIDGFRNGTLNKGKAEGITKEDLNTALSGLKNEILNDLQTNTEPKPKEPIQKSVNTKQNLSTLFLKLGGK</sequence>
<comment type="similarity">
    <text evidence="1 6">Belongs to the peptidase S14 family.</text>
</comment>
<dbReference type="Proteomes" id="UP000264294">
    <property type="component" value="Unassembled WGS sequence"/>
</dbReference>
<dbReference type="GO" id="GO:0009368">
    <property type="term" value="C:endopeptidase Clp complex"/>
    <property type="evidence" value="ECO:0007669"/>
    <property type="project" value="TreeGrafter"/>
</dbReference>
<dbReference type="InterPro" id="IPR001907">
    <property type="entry name" value="ClpP"/>
</dbReference>
<accession>A0A090YKN0</accession>
<evidence type="ECO:0000256" key="3">
    <source>
        <dbReference type="ARBA" id="ARBA00022670"/>
    </source>
</evidence>
<keyword evidence="10" id="KW-1185">Reference proteome</keyword>
<reference evidence="8 10" key="2">
    <citation type="submission" date="2018-08" db="EMBL/GenBank/DDBJ databases">
        <title>Bacillus clarus sp. nov. strain PS00077A.</title>
        <authorList>
            <person name="Mendez Acevedo M."/>
            <person name="Carroll L."/>
            <person name="Mukherjee M."/>
            <person name="Wiedmann M."/>
            <person name="Kovac J."/>
        </authorList>
    </citation>
    <scope>NUCLEOTIDE SEQUENCE [LARGE SCALE GENOMIC DNA]</scope>
    <source>
        <strain evidence="8 10">PS00077A</strain>
    </source>
</reference>
<evidence type="ECO:0000256" key="6">
    <source>
        <dbReference type="RuleBase" id="RU003567"/>
    </source>
</evidence>
<proteinExistence type="inferred from homology"/>
<evidence type="ECO:0000313" key="8">
    <source>
        <dbReference type="EMBL" id="RFT67828.1"/>
    </source>
</evidence>
<dbReference type="InterPro" id="IPR023562">
    <property type="entry name" value="ClpP/TepA"/>
</dbReference>
<dbReference type="PATRIC" id="fig|1405.8.peg.922"/>
<dbReference type="SUPFAM" id="SSF52096">
    <property type="entry name" value="ClpP/crotonase"/>
    <property type="match status" value="1"/>
</dbReference>
<keyword evidence="5" id="KW-0720">Serine protease</keyword>
<evidence type="ECO:0000256" key="1">
    <source>
        <dbReference type="ARBA" id="ARBA00007039"/>
    </source>
</evidence>
<dbReference type="AlphaFoldDB" id="A0A090YKN0"/>
<dbReference type="PANTHER" id="PTHR10381:SF70">
    <property type="entry name" value="ATP-DEPENDENT CLP PROTEASE PROTEOLYTIC SUBUNIT"/>
    <property type="match status" value="1"/>
</dbReference>
<evidence type="ECO:0000256" key="5">
    <source>
        <dbReference type="ARBA" id="ARBA00022825"/>
    </source>
</evidence>
<dbReference type="GO" id="GO:0004252">
    <property type="term" value="F:serine-type endopeptidase activity"/>
    <property type="evidence" value="ECO:0007669"/>
    <property type="project" value="InterPro"/>
</dbReference>
<comment type="caution">
    <text evidence="7">The sequence shown here is derived from an EMBL/GenBank/DDBJ whole genome shotgun (WGS) entry which is preliminary data.</text>
</comment>
<dbReference type="Gene3D" id="3.90.226.10">
    <property type="entry name" value="2-enoyl-CoA Hydratase, Chain A, domain 1"/>
    <property type="match status" value="1"/>
</dbReference>
<dbReference type="Proteomes" id="UP000029389">
    <property type="component" value="Unassembled WGS sequence"/>
</dbReference>
<evidence type="ECO:0000256" key="4">
    <source>
        <dbReference type="ARBA" id="ARBA00022801"/>
    </source>
</evidence>
<keyword evidence="2" id="KW-0963">Cytoplasm</keyword>
<keyword evidence="4" id="KW-0378">Hydrolase</keyword>
<gene>
    <name evidence="8" type="ORF">D0U04_06975</name>
    <name evidence="7" type="ORF">DJ93_745</name>
</gene>
<evidence type="ECO:0000313" key="7">
    <source>
        <dbReference type="EMBL" id="KFM99383.1"/>
    </source>
</evidence>
<dbReference type="CDD" id="cd07016">
    <property type="entry name" value="S14_ClpP_1"/>
    <property type="match status" value="1"/>
</dbReference>
<keyword evidence="3 7" id="KW-0645">Protease</keyword>
<dbReference type="GO" id="GO:0051117">
    <property type="term" value="F:ATPase binding"/>
    <property type="evidence" value="ECO:0007669"/>
    <property type="project" value="TreeGrafter"/>
</dbReference>
<organism evidence="7 9">
    <name type="scientific">Bacillus clarus</name>
    <dbReference type="NCBI Taxonomy" id="2338372"/>
    <lineage>
        <taxon>Bacteria</taxon>
        <taxon>Bacillati</taxon>
        <taxon>Bacillota</taxon>
        <taxon>Bacilli</taxon>
        <taxon>Bacillales</taxon>
        <taxon>Bacillaceae</taxon>
        <taxon>Bacillus</taxon>
        <taxon>Bacillus cereus group</taxon>
    </lineage>
</organism>
<reference evidence="7 9" key="1">
    <citation type="submission" date="2014-04" db="EMBL/GenBank/DDBJ databases">
        <authorList>
            <person name="Bishop-Lilly K.A."/>
            <person name="Broomall S.M."/>
            <person name="Chain P.S."/>
            <person name="Chertkov O."/>
            <person name="Coyne S.R."/>
            <person name="Daligault H.E."/>
            <person name="Davenport K.W."/>
            <person name="Erkkila T."/>
            <person name="Frey K.G."/>
            <person name="Gibbons H.S."/>
            <person name="Gu W."/>
            <person name="Jaissle J."/>
            <person name="Johnson S.L."/>
            <person name="Koroleva G.I."/>
            <person name="Ladner J.T."/>
            <person name="Lo C.-C."/>
            <person name="Minogue T.D."/>
            <person name="Munk C."/>
            <person name="Palacios G.F."/>
            <person name="Redden C.L."/>
            <person name="Rosenzweig C.N."/>
            <person name="Scholz M.B."/>
            <person name="Teshima H."/>
            <person name="Xu Y."/>
        </authorList>
    </citation>
    <scope>NUCLEOTIDE SEQUENCE [LARGE SCALE GENOMIC DNA]</scope>
    <source>
        <strain evidence="7 9">BHP</strain>
    </source>
</reference>
<name>A0A090YKN0_9BACI</name>
<dbReference type="PRINTS" id="PR00127">
    <property type="entry name" value="CLPPROTEASEP"/>
</dbReference>
<dbReference type="InterPro" id="IPR029045">
    <property type="entry name" value="ClpP/crotonase-like_dom_sf"/>
</dbReference>
<evidence type="ECO:0000256" key="2">
    <source>
        <dbReference type="ARBA" id="ARBA00022490"/>
    </source>
</evidence>
<dbReference type="RefSeq" id="WP_042979354.1">
    <property type="nucleotide sequence ID" value="NZ_JMQC01000008.1"/>
</dbReference>
<dbReference type="Pfam" id="PF00574">
    <property type="entry name" value="CLP_protease"/>
    <property type="match status" value="1"/>
</dbReference>